<reference evidence="4" key="1">
    <citation type="journal article" date="2019" name="Int. J. Syst. Evol. Microbiol.">
        <title>The Global Catalogue of Microorganisms (GCM) 10K type strain sequencing project: providing services to taxonomists for standard genome sequencing and annotation.</title>
        <authorList>
            <consortium name="The Broad Institute Genomics Platform"/>
            <consortium name="The Broad Institute Genome Sequencing Center for Infectious Disease"/>
            <person name="Wu L."/>
            <person name="Ma J."/>
        </authorList>
    </citation>
    <scope>NUCLEOTIDE SEQUENCE [LARGE SCALE GENOMIC DNA]</scope>
    <source>
        <strain evidence="4">JCM 17017</strain>
    </source>
</reference>
<evidence type="ECO:0000259" key="2">
    <source>
        <dbReference type="Pfam" id="PF07510"/>
    </source>
</evidence>
<evidence type="ECO:0000313" key="4">
    <source>
        <dbReference type="Proteomes" id="UP001501624"/>
    </source>
</evidence>
<evidence type="ECO:0000256" key="1">
    <source>
        <dbReference type="SAM" id="SignalP"/>
    </source>
</evidence>
<keyword evidence="3" id="KW-0378">Hydrolase</keyword>
<dbReference type="Pfam" id="PF07510">
    <property type="entry name" value="GmrSD_C"/>
    <property type="match status" value="1"/>
</dbReference>
<sequence>MPTRTLPAALLAVALLATTACEVPGSDATVAEPPAASASLAGLPIAPEDTGAHYDRDDWPHWSTVHGTCNAREQALLDQGHGVRADDECRPIAGTWVSAYDGVTVTDPAKLDIDHLVPLAEVARSGRIENGRRVGPRQWSRAERERYANDPDVLVVATARANRSKGDSDPAHWLPERDRCSYALRWVEIKTRYRLSIDQAEHDALAAVMTHCRNGGDR</sequence>
<organism evidence="3 4">
    <name type="scientific">Amycolatopsis tucumanensis</name>
    <dbReference type="NCBI Taxonomy" id="401106"/>
    <lineage>
        <taxon>Bacteria</taxon>
        <taxon>Bacillati</taxon>
        <taxon>Actinomycetota</taxon>
        <taxon>Actinomycetes</taxon>
        <taxon>Pseudonocardiales</taxon>
        <taxon>Pseudonocardiaceae</taxon>
        <taxon>Amycolatopsis</taxon>
    </lineage>
</organism>
<name>A0ABP7J1E3_9PSEU</name>
<accession>A0ABP7J1E3</accession>
<dbReference type="PANTHER" id="PTHR24094:SF15">
    <property type="entry name" value="AMP-DEPENDENT SYNTHETASE_LIGASE DOMAIN-CONTAINING PROTEIN-RELATED"/>
    <property type="match status" value="1"/>
</dbReference>
<gene>
    <name evidence="3" type="ORF">GCM10022380_57640</name>
</gene>
<dbReference type="RefSeq" id="WP_237335755.1">
    <property type="nucleotide sequence ID" value="NZ_BAABCM010000009.1"/>
</dbReference>
<dbReference type="PROSITE" id="PS51257">
    <property type="entry name" value="PROKAR_LIPOPROTEIN"/>
    <property type="match status" value="1"/>
</dbReference>
<keyword evidence="3" id="KW-0255">Endonuclease</keyword>
<keyword evidence="1" id="KW-0732">Signal</keyword>
<proteinExistence type="predicted"/>
<dbReference type="Proteomes" id="UP001501624">
    <property type="component" value="Unassembled WGS sequence"/>
</dbReference>
<dbReference type="PANTHER" id="PTHR24094">
    <property type="entry name" value="SECRETED PROTEIN"/>
    <property type="match status" value="1"/>
</dbReference>
<feature type="signal peptide" evidence="1">
    <location>
        <begin position="1"/>
        <end position="22"/>
    </location>
</feature>
<protein>
    <submittedName>
        <fullName evidence="3">HNH endonuclease family protein</fullName>
    </submittedName>
</protein>
<feature type="chain" id="PRO_5045904679" evidence="1">
    <location>
        <begin position="23"/>
        <end position="218"/>
    </location>
</feature>
<dbReference type="EMBL" id="BAABCM010000009">
    <property type="protein sequence ID" value="GAA3831536.1"/>
    <property type="molecule type" value="Genomic_DNA"/>
</dbReference>
<feature type="domain" description="GmrSD restriction endonucleases C-terminal" evidence="2">
    <location>
        <begin position="108"/>
        <end position="207"/>
    </location>
</feature>
<evidence type="ECO:0000313" key="3">
    <source>
        <dbReference type="EMBL" id="GAA3831536.1"/>
    </source>
</evidence>
<dbReference type="GO" id="GO:0004519">
    <property type="term" value="F:endonuclease activity"/>
    <property type="evidence" value="ECO:0007669"/>
    <property type="project" value="UniProtKB-KW"/>
</dbReference>
<dbReference type="InterPro" id="IPR011089">
    <property type="entry name" value="GmrSD_C"/>
</dbReference>
<comment type="caution">
    <text evidence="3">The sequence shown here is derived from an EMBL/GenBank/DDBJ whole genome shotgun (WGS) entry which is preliminary data.</text>
</comment>
<keyword evidence="3" id="KW-0540">Nuclease</keyword>
<keyword evidence="4" id="KW-1185">Reference proteome</keyword>